<dbReference type="Proteomes" id="UP000886520">
    <property type="component" value="Chromosome 12"/>
</dbReference>
<evidence type="ECO:0000313" key="3">
    <source>
        <dbReference type="Proteomes" id="UP000886520"/>
    </source>
</evidence>
<proteinExistence type="predicted"/>
<dbReference type="EMBL" id="JABFUD020000012">
    <property type="protein sequence ID" value="KAI5072320.1"/>
    <property type="molecule type" value="Genomic_DNA"/>
</dbReference>
<dbReference type="InterPro" id="IPR053021">
    <property type="entry name" value="Chloroplast_ADK"/>
</dbReference>
<name>A0A9D4UQZ8_ADICA</name>
<keyword evidence="3" id="KW-1185">Reference proteome</keyword>
<evidence type="ECO:0000313" key="2">
    <source>
        <dbReference type="EMBL" id="KAI5072320.1"/>
    </source>
</evidence>
<dbReference type="InterPro" id="IPR018962">
    <property type="entry name" value="DUF1995"/>
</dbReference>
<gene>
    <name evidence="2" type="ORF">GOP47_0012426</name>
</gene>
<dbReference type="PANTHER" id="PTHR35509">
    <property type="entry name" value="DOMAIN PROTEIN, PUTATIVE (DUF1995)-RELATED"/>
    <property type="match status" value="1"/>
</dbReference>
<sequence>MSCVKTTWANCTHYEQRVFFTASKQPTIASWSRRLPSCTPRLAAACPHASSEQATSSGAGSTRRVSVPSTVDESIEQALSACKQARRDGLTRLQLELLLPLIGATDLDDWPGGIQQQFKAATPVVSSLLGGLIKTENPADKNDIDSYIIDDADAVGVWESEKVVLILFPNAECLEKVKTLDDDNNRLLLLVNPQWQGGQVISDFGFGAQRKVREEFIATFSTVYYLKQLRILGEDVRVMKCYPGNWQVFVVDSMGGSDCIAVEEEKPSYKKLQELLRRREGSKAGQGWFGRLLGELKFNQDSLKGN</sequence>
<evidence type="ECO:0000259" key="1">
    <source>
        <dbReference type="Pfam" id="PF09353"/>
    </source>
</evidence>
<dbReference type="AlphaFoldDB" id="A0A9D4UQZ8"/>
<organism evidence="2 3">
    <name type="scientific">Adiantum capillus-veneris</name>
    <name type="common">Maidenhair fern</name>
    <dbReference type="NCBI Taxonomy" id="13818"/>
    <lineage>
        <taxon>Eukaryota</taxon>
        <taxon>Viridiplantae</taxon>
        <taxon>Streptophyta</taxon>
        <taxon>Embryophyta</taxon>
        <taxon>Tracheophyta</taxon>
        <taxon>Polypodiopsida</taxon>
        <taxon>Polypodiidae</taxon>
        <taxon>Polypodiales</taxon>
        <taxon>Pteridineae</taxon>
        <taxon>Pteridaceae</taxon>
        <taxon>Vittarioideae</taxon>
        <taxon>Adiantum</taxon>
    </lineage>
</organism>
<dbReference type="Pfam" id="PF09353">
    <property type="entry name" value="DUF1995"/>
    <property type="match status" value="1"/>
</dbReference>
<comment type="caution">
    <text evidence="2">The sequence shown here is derived from an EMBL/GenBank/DDBJ whole genome shotgun (WGS) entry which is preliminary data.</text>
</comment>
<protein>
    <recommendedName>
        <fullName evidence="1">DUF1995 domain-containing protein</fullName>
    </recommendedName>
</protein>
<reference evidence="2" key="1">
    <citation type="submission" date="2021-01" db="EMBL/GenBank/DDBJ databases">
        <title>Adiantum capillus-veneris genome.</title>
        <authorList>
            <person name="Fang Y."/>
            <person name="Liao Q."/>
        </authorList>
    </citation>
    <scope>NUCLEOTIDE SEQUENCE</scope>
    <source>
        <strain evidence="2">H3</strain>
        <tissue evidence="2">Leaf</tissue>
    </source>
</reference>
<dbReference type="OrthoDB" id="8026949at2759"/>
<feature type="domain" description="DUF1995" evidence="1">
    <location>
        <begin position="68"/>
        <end position="273"/>
    </location>
</feature>
<accession>A0A9D4UQZ8</accession>
<dbReference type="PANTHER" id="PTHR35509:SF4">
    <property type="entry name" value="DUF1995 DOMAIN-CONTAINING PROTEIN"/>
    <property type="match status" value="1"/>
</dbReference>